<reference evidence="4 5" key="1">
    <citation type="submission" date="2021-03" db="EMBL/GenBank/DDBJ databases">
        <title>Enterococcal diversity collection.</title>
        <authorList>
            <person name="Gilmore M.S."/>
            <person name="Schwartzman J."/>
            <person name="Van Tyne D."/>
            <person name="Martin M."/>
            <person name="Earl A.M."/>
            <person name="Manson A.L."/>
            <person name="Straub T."/>
            <person name="Salamzade R."/>
            <person name="Saavedra J."/>
            <person name="Lebreton F."/>
            <person name="Prichula J."/>
            <person name="Schaufler K."/>
            <person name="Gaca A."/>
            <person name="Sgardioli B."/>
            <person name="Wagenaar J."/>
            <person name="Strong T."/>
        </authorList>
    </citation>
    <scope>NUCLEOTIDE SEQUENCE [LARGE SCALE GENOMIC DNA]</scope>
    <source>
        <strain evidence="4 5">DIV0869a</strain>
    </source>
</reference>
<keyword evidence="5" id="KW-1185">Reference proteome</keyword>
<keyword evidence="1" id="KW-0812">Transmembrane</keyword>
<proteinExistence type="predicted"/>
<accession>A0ABS3H2Y3</accession>
<comment type="caution">
    <text evidence="4">The sequence shown here is derived from an EMBL/GenBank/DDBJ whole genome shotgun (WGS) entry which is preliminary data.</text>
</comment>
<feature type="domain" description="Putative adhesive" evidence="3">
    <location>
        <begin position="52"/>
        <end position="343"/>
    </location>
</feature>
<dbReference type="EMBL" id="JAFLWD010000056">
    <property type="protein sequence ID" value="MBO0441886.1"/>
    <property type="molecule type" value="Genomic_DNA"/>
</dbReference>
<feature type="domain" description="Bacterial Ig" evidence="2">
    <location>
        <begin position="352"/>
        <end position="399"/>
    </location>
</feature>
<gene>
    <name evidence="4" type="ORF">JZO69_16090</name>
</gene>
<dbReference type="Pfam" id="PF20609">
    <property type="entry name" value="pAdhesive_17"/>
    <property type="match status" value="1"/>
</dbReference>
<keyword evidence="1" id="KW-1133">Transmembrane helix</keyword>
<name>A0ABS3H2Y3_9ENTE</name>
<dbReference type="RefSeq" id="WP_242586918.1">
    <property type="nucleotide sequence ID" value="NZ_JAFLWD010000056.1"/>
</dbReference>
<dbReference type="InterPro" id="IPR041498">
    <property type="entry name" value="Big_6"/>
</dbReference>
<feature type="non-terminal residue" evidence="4">
    <location>
        <position position="399"/>
    </location>
</feature>
<feature type="transmembrane region" description="Helical" evidence="1">
    <location>
        <begin position="20"/>
        <end position="44"/>
    </location>
</feature>
<evidence type="ECO:0000259" key="2">
    <source>
        <dbReference type="Pfam" id="PF17936"/>
    </source>
</evidence>
<organism evidence="4 5">
    <name type="scientific">Candidatus Enterococcus ikei</name>
    <dbReference type="NCBI Taxonomy" id="2815326"/>
    <lineage>
        <taxon>Bacteria</taxon>
        <taxon>Bacillati</taxon>
        <taxon>Bacillota</taxon>
        <taxon>Bacilli</taxon>
        <taxon>Lactobacillales</taxon>
        <taxon>Enterococcaceae</taxon>
        <taxon>Enterococcus</taxon>
    </lineage>
</organism>
<evidence type="ECO:0000256" key="1">
    <source>
        <dbReference type="SAM" id="Phobius"/>
    </source>
</evidence>
<evidence type="ECO:0000313" key="5">
    <source>
        <dbReference type="Proteomes" id="UP000664632"/>
    </source>
</evidence>
<sequence length="399" mass="40130">MKSDKQKKKRTSKSKKQNKYRALSLVLTSSLVIAPLTVPLTFYLTNGITASAAILDAEILSNITSSNNSGTTTANRWAADGSSQNVDFTISGSELVGGSVITSGTKQAVLAIPNALNGNVAINGSAQINTNITLTIGDLTFLAGTLSAVNNLSTLLTDIVDGSLGSLTGVTLDLTTVNQKIDALNNLKNFGSAEFESTATLASDGTYISADIDDGLGLVLAQNVKSILQDLKAAVDALNATGSGIASNIVAAAINAALLPVKGTVDTAINVALPLVDVGGAGINQLADASILGSTTITIPTTITSPTSLAQNLDARFVGTVIKADAIDVSLITTADGVSDIYYAGTTAVVAPPVVTNTTGTSATGYTVTGTATAGNTVEIRNTGGTVIGTGTADGSGNF</sequence>
<dbReference type="Proteomes" id="UP000664632">
    <property type="component" value="Unassembled WGS sequence"/>
</dbReference>
<dbReference type="InterPro" id="IPR046762">
    <property type="entry name" value="pAdhesive_17"/>
</dbReference>
<keyword evidence="1" id="KW-0472">Membrane</keyword>
<dbReference type="Pfam" id="PF17936">
    <property type="entry name" value="Big_6"/>
    <property type="match status" value="1"/>
</dbReference>
<evidence type="ECO:0000313" key="4">
    <source>
        <dbReference type="EMBL" id="MBO0441886.1"/>
    </source>
</evidence>
<protein>
    <submittedName>
        <fullName evidence="4">Cell wall surface anchor protein</fullName>
    </submittedName>
</protein>
<evidence type="ECO:0000259" key="3">
    <source>
        <dbReference type="Pfam" id="PF20609"/>
    </source>
</evidence>